<gene>
    <name evidence="6" type="ORF">ACFPMF_01960</name>
</gene>
<dbReference type="InterPro" id="IPR006439">
    <property type="entry name" value="HAD-SF_hydro_IA"/>
</dbReference>
<evidence type="ECO:0000313" key="7">
    <source>
        <dbReference type="Proteomes" id="UP001596106"/>
    </source>
</evidence>
<comment type="caution">
    <text evidence="6">The sequence shown here is derived from an EMBL/GenBank/DDBJ whole genome shotgun (WGS) entry which is preliminary data.</text>
</comment>
<evidence type="ECO:0000256" key="2">
    <source>
        <dbReference type="ARBA" id="ARBA00006171"/>
    </source>
</evidence>
<evidence type="ECO:0000256" key="4">
    <source>
        <dbReference type="ARBA" id="ARBA00022842"/>
    </source>
</evidence>
<name>A0ABW0I7G2_9BACT</name>
<dbReference type="PANTHER" id="PTHR46193:SF18">
    <property type="entry name" value="HEXITOL PHOSPHATASE B"/>
    <property type="match status" value="1"/>
</dbReference>
<dbReference type="CDD" id="cd07505">
    <property type="entry name" value="HAD_BPGM-like"/>
    <property type="match status" value="1"/>
</dbReference>
<dbReference type="Gene3D" id="3.40.50.1000">
    <property type="entry name" value="HAD superfamily/HAD-like"/>
    <property type="match status" value="1"/>
</dbReference>
<sequence length="224" mass="25144">MKAAIFDMDGVIVDTNPHHRLAWRTYFERYGKPLTDDDFIRYVSGKHNDQILRHLFPDRTLSLTESRQLAAEKEGLFRELYQPDIAPVAGLPAFLQLLRNTGVRTAVGTSAPVENLDFVMDALQLRPYFDVLLDESKVSRPKPDPEIYRKAMELLGVEPSESVIFEDSTTGIRAAKAAGAYVIGLATTDTPEALQEVGADEVIRDFTELTPERFQSLFSRPVSV</sequence>
<dbReference type="InterPro" id="IPR041492">
    <property type="entry name" value="HAD_2"/>
</dbReference>
<dbReference type="NCBIfam" id="TIGR01509">
    <property type="entry name" value="HAD-SF-IA-v3"/>
    <property type="match status" value="1"/>
</dbReference>
<evidence type="ECO:0000256" key="5">
    <source>
        <dbReference type="ARBA" id="ARBA00023277"/>
    </source>
</evidence>
<protein>
    <submittedName>
        <fullName evidence="6">HAD family hydrolase</fullName>
    </submittedName>
</protein>
<dbReference type="Proteomes" id="UP001596106">
    <property type="component" value="Unassembled WGS sequence"/>
</dbReference>
<dbReference type="SUPFAM" id="SSF56784">
    <property type="entry name" value="HAD-like"/>
    <property type="match status" value="1"/>
</dbReference>
<dbReference type="RefSeq" id="WP_379840744.1">
    <property type="nucleotide sequence ID" value="NZ_JBHSMA010000001.1"/>
</dbReference>
<reference evidence="7" key="1">
    <citation type="journal article" date="2019" name="Int. J. Syst. Evol. Microbiol.">
        <title>The Global Catalogue of Microorganisms (GCM) 10K type strain sequencing project: providing services to taxonomists for standard genome sequencing and annotation.</title>
        <authorList>
            <consortium name="The Broad Institute Genomics Platform"/>
            <consortium name="The Broad Institute Genome Sequencing Center for Infectious Disease"/>
            <person name="Wu L."/>
            <person name="Ma J."/>
        </authorList>
    </citation>
    <scope>NUCLEOTIDE SEQUENCE [LARGE SCALE GENOMIC DNA]</scope>
    <source>
        <strain evidence="7">CCUG 55250</strain>
    </source>
</reference>
<dbReference type="InterPro" id="IPR036412">
    <property type="entry name" value="HAD-like_sf"/>
</dbReference>
<keyword evidence="4" id="KW-0460">Magnesium</keyword>
<comment type="cofactor">
    <cofactor evidence="1">
        <name>Mg(2+)</name>
        <dbReference type="ChEBI" id="CHEBI:18420"/>
    </cofactor>
</comment>
<accession>A0ABW0I7G2</accession>
<keyword evidence="3" id="KW-0479">Metal-binding</keyword>
<dbReference type="InterPro" id="IPR023214">
    <property type="entry name" value="HAD_sf"/>
</dbReference>
<dbReference type="SFLD" id="SFLDG01135">
    <property type="entry name" value="C1.5.6:_HAD__Beta-PGM__Phospha"/>
    <property type="match status" value="1"/>
</dbReference>
<dbReference type="SFLD" id="SFLDS00003">
    <property type="entry name" value="Haloacid_Dehalogenase"/>
    <property type="match status" value="1"/>
</dbReference>
<dbReference type="Pfam" id="PF13419">
    <property type="entry name" value="HAD_2"/>
    <property type="match status" value="1"/>
</dbReference>
<keyword evidence="5" id="KW-0119">Carbohydrate metabolism</keyword>
<keyword evidence="6" id="KW-0378">Hydrolase</keyword>
<dbReference type="InterPro" id="IPR051600">
    <property type="entry name" value="Beta-PGM-like"/>
</dbReference>
<dbReference type="EMBL" id="JBHSMA010000001">
    <property type="protein sequence ID" value="MFC5408057.1"/>
    <property type="molecule type" value="Genomic_DNA"/>
</dbReference>
<organism evidence="6 7">
    <name type="scientific">Larkinella bovis</name>
    <dbReference type="NCBI Taxonomy" id="683041"/>
    <lineage>
        <taxon>Bacteria</taxon>
        <taxon>Pseudomonadati</taxon>
        <taxon>Bacteroidota</taxon>
        <taxon>Cytophagia</taxon>
        <taxon>Cytophagales</taxon>
        <taxon>Spirosomataceae</taxon>
        <taxon>Larkinella</taxon>
    </lineage>
</organism>
<dbReference type="InterPro" id="IPR023198">
    <property type="entry name" value="PGP-like_dom2"/>
</dbReference>
<evidence type="ECO:0000256" key="3">
    <source>
        <dbReference type="ARBA" id="ARBA00022723"/>
    </source>
</evidence>
<evidence type="ECO:0000313" key="6">
    <source>
        <dbReference type="EMBL" id="MFC5408057.1"/>
    </source>
</evidence>
<dbReference type="Gene3D" id="1.10.150.240">
    <property type="entry name" value="Putative phosphatase, domain 2"/>
    <property type="match status" value="1"/>
</dbReference>
<dbReference type="SFLD" id="SFLDG01129">
    <property type="entry name" value="C1.5:_HAD__Beta-PGM__Phosphata"/>
    <property type="match status" value="1"/>
</dbReference>
<dbReference type="PANTHER" id="PTHR46193">
    <property type="entry name" value="6-PHOSPHOGLUCONATE PHOSPHATASE"/>
    <property type="match status" value="1"/>
</dbReference>
<dbReference type="GO" id="GO:0016787">
    <property type="term" value="F:hydrolase activity"/>
    <property type="evidence" value="ECO:0007669"/>
    <property type="project" value="UniProtKB-KW"/>
</dbReference>
<evidence type="ECO:0000256" key="1">
    <source>
        <dbReference type="ARBA" id="ARBA00001946"/>
    </source>
</evidence>
<keyword evidence="7" id="KW-1185">Reference proteome</keyword>
<comment type="similarity">
    <text evidence="2">Belongs to the HAD-like hydrolase superfamily. CbbY/CbbZ/Gph/YieH family.</text>
</comment>
<proteinExistence type="inferred from homology"/>